<dbReference type="RefSeq" id="WP_269331430.1">
    <property type="nucleotide sequence ID" value="NZ_JAMZFT010000001.1"/>
</dbReference>
<dbReference type="InterPro" id="IPR053714">
    <property type="entry name" value="Iso_Racemase_Enz_sf"/>
</dbReference>
<reference evidence="1" key="1">
    <citation type="submission" date="2022-06" db="EMBL/GenBank/DDBJ databases">
        <title>Isolation and Genomics of Futiania mangrovii gen. nov., sp. nov., a Rare and Metabolically-versatile member in the Class Alphaproteobacteria.</title>
        <authorList>
            <person name="Liu L."/>
            <person name="Huang W.-C."/>
            <person name="Pan J."/>
            <person name="Li J."/>
            <person name="Huang Y."/>
            <person name="Du H."/>
            <person name="Liu Y."/>
            <person name="Li M."/>
        </authorList>
    </citation>
    <scope>NUCLEOTIDE SEQUENCE</scope>
    <source>
        <strain evidence="1">FT118</strain>
    </source>
</reference>
<protein>
    <submittedName>
        <fullName evidence="1">Asp/Glu racemase</fullName>
    </submittedName>
</protein>
<gene>
    <name evidence="1" type="ORF">NJQ99_03595</name>
</gene>
<organism evidence="1 2">
    <name type="scientific">Futiania mangrovi</name>
    <dbReference type="NCBI Taxonomy" id="2959716"/>
    <lineage>
        <taxon>Bacteria</taxon>
        <taxon>Pseudomonadati</taxon>
        <taxon>Pseudomonadota</taxon>
        <taxon>Alphaproteobacteria</taxon>
        <taxon>Futianiales</taxon>
        <taxon>Futianiaceae</taxon>
        <taxon>Futiania</taxon>
    </lineage>
</organism>
<evidence type="ECO:0000313" key="2">
    <source>
        <dbReference type="Proteomes" id="UP001055804"/>
    </source>
</evidence>
<keyword evidence="2" id="KW-1185">Reference proteome</keyword>
<dbReference type="PANTHER" id="PTHR40267:SF1">
    <property type="entry name" value="BLR3294 PROTEIN"/>
    <property type="match status" value="1"/>
</dbReference>
<comment type="caution">
    <text evidence="1">The sequence shown here is derived from an EMBL/GenBank/DDBJ whole genome shotgun (WGS) entry which is preliminary data.</text>
</comment>
<dbReference type="AlphaFoldDB" id="A0A9J6PBE5"/>
<name>A0A9J6PBE5_9PROT</name>
<sequence>MDTLGYRCKFGVMTPSTNTVVQPEYDDMRFPGVTNHISRMHIPDEPVNNDNDFNELIRRIDIALEESLDRVMTCRPDWLILGISAESIWGGGLEPARRIAERIRARAGDIGVTQAADALPAALKALGVRKSIALLTPYHPVAEGHLKEFIEAIGYSLVRSRHLECKGPVEIAFVPEKELFDAATALDGDDVDAIVQFGANLPMGRVAAQLEPRLGKPVIAINTATYWHALRSMGIGDRKGGCGRLLEEH</sequence>
<dbReference type="Gene3D" id="3.40.50.12500">
    <property type="match status" value="1"/>
</dbReference>
<dbReference type="Proteomes" id="UP001055804">
    <property type="component" value="Unassembled WGS sequence"/>
</dbReference>
<proteinExistence type="predicted"/>
<accession>A0A9J6PBE5</accession>
<dbReference type="EMBL" id="JAMZFT010000001">
    <property type="protein sequence ID" value="MCP1335486.1"/>
    <property type="molecule type" value="Genomic_DNA"/>
</dbReference>
<evidence type="ECO:0000313" key="1">
    <source>
        <dbReference type="EMBL" id="MCP1335486.1"/>
    </source>
</evidence>
<dbReference type="Pfam" id="PF17645">
    <property type="entry name" value="Amdase"/>
    <property type="match status" value="1"/>
</dbReference>
<dbReference type="PIRSF" id="PIRSF015736">
    <property type="entry name" value="MI"/>
    <property type="match status" value="1"/>
</dbReference>
<dbReference type="InterPro" id="IPR026286">
    <property type="entry name" value="MaiA/AMDase"/>
</dbReference>
<dbReference type="PANTHER" id="PTHR40267">
    <property type="entry name" value="BLR3294 PROTEIN"/>
    <property type="match status" value="1"/>
</dbReference>